<organism evidence="3 4">
    <name type="scientific">Sediminibacterium goheungense</name>
    <dbReference type="NCBI Taxonomy" id="1086393"/>
    <lineage>
        <taxon>Bacteria</taxon>
        <taxon>Pseudomonadati</taxon>
        <taxon>Bacteroidota</taxon>
        <taxon>Chitinophagia</taxon>
        <taxon>Chitinophagales</taxon>
        <taxon>Chitinophagaceae</taxon>
        <taxon>Sediminibacterium</taxon>
    </lineage>
</organism>
<feature type="transmembrane region" description="Helical" evidence="2">
    <location>
        <begin position="43"/>
        <end position="64"/>
    </location>
</feature>
<dbReference type="EMBL" id="SNWP01000010">
    <property type="protein sequence ID" value="TDO29124.1"/>
    <property type="molecule type" value="Genomic_DNA"/>
</dbReference>
<feature type="compositionally biased region" description="Acidic residues" evidence="1">
    <location>
        <begin position="104"/>
        <end position="114"/>
    </location>
</feature>
<accession>A0A4R6J1L5</accession>
<keyword evidence="2" id="KW-0472">Membrane</keyword>
<comment type="caution">
    <text evidence="3">The sequence shown here is derived from an EMBL/GenBank/DDBJ whole genome shotgun (WGS) entry which is preliminary data.</text>
</comment>
<evidence type="ECO:0000313" key="3">
    <source>
        <dbReference type="EMBL" id="TDO29124.1"/>
    </source>
</evidence>
<keyword evidence="4" id="KW-1185">Reference proteome</keyword>
<feature type="region of interest" description="Disordered" evidence="1">
    <location>
        <begin position="86"/>
        <end position="114"/>
    </location>
</feature>
<keyword evidence="2" id="KW-0812">Transmembrane</keyword>
<proteinExistence type="predicted"/>
<dbReference type="Proteomes" id="UP000295741">
    <property type="component" value="Unassembled WGS sequence"/>
</dbReference>
<protein>
    <submittedName>
        <fullName evidence="3">Uncharacterized protein</fullName>
    </submittedName>
</protein>
<feature type="transmembrane region" description="Helical" evidence="2">
    <location>
        <begin position="12"/>
        <end position="31"/>
    </location>
</feature>
<dbReference type="AlphaFoldDB" id="A0A4R6J1L5"/>
<evidence type="ECO:0000313" key="4">
    <source>
        <dbReference type="Proteomes" id="UP000295741"/>
    </source>
</evidence>
<name>A0A4R6J1L5_9BACT</name>
<keyword evidence="2" id="KW-1133">Transmembrane helix</keyword>
<sequence>MINYVPIKRENWIFNWLLKIYKYFCLLNMSIRKKNHSYKNISHTCKTLAGSMVLILWMLVFFAGSVKASVAPVKLAKSVKTVLATKTSQPDQSNNPSEPLPLPEDPENGIAELEDGADDDKKAGFTTYFLQLVALQQTTLIQAVQSFHYNQAIQQRIAIPLFVLHHSWKSYLI</sequence>
<gene>
    <name evidence="3" type="ORF">BC659_1207</name>
</gene>
<evidence type="ECO:0000256" key="2">
    <source>
        <dbReference type="SAM" id="Phobius"/>
    </source>
</evidence>
<reference evidence="3 4" key="1">
    <citation type="submission" date="2019-03" db="EMBL/GenBank/DDBJ databases">
        <title>Genomic Encyclopedia of Archaeal and Bacterial Type Strains, Phase II (KMG-II): from individual species to whole genera.</title>
        <authorList>
            <person name="Goeker M."/>
        </authorList>
    </citation>
    <scope>NUCLEOTIDE SEQUENCE [LARGE SCALE GENOMIC DNA]</scope>
    <source>
        <strain evidence="3 4">DSM 28323</strain>
    </source>
</reference>
<evidence type="ECO:0000256" key="1">
    <source>
        <dbReference type="SAM" id="MobiDB-lite"/>
    </source>
</evidence>